<gene>
    <name evidence="2" type="ORF">FOXB_17471</name>
</gene>
<evidence type="ECO:0000313" key="2">
    <source>
        <dbReference type="EMBL" id="EGU72020.1"/>
    </source>
</evidence>
<reference evidence="2" key="1">
    <citation type="journal article" date="2012" name="Mol. Plant Microbe Interact.">
        <title>A highly conserved effector in Fusarium oxysporum is required for full virulence on Arabidopsis.</title>
        <authorList>
            <person name="Thatcher L.F."/>
            <person name="Gardiner D.M."/>
            <person name="Kazan K."/>
            <person name="Manners J."/>
        </authorList>
    </citation>
    <scope>NUCLEOTIDE SEQUENCE [LARGE SCALE GENOMIC DNA]</scope>
    <source>
        <strain evidence="2">Fo5176</strain>
    </source>
</reference>
<dbReference type="AlphaFoldDB" id="F9GFN7"/>
<name>F9GFN7_FUSOF</name>
<feature type="region of interest" description="Disordered" evidence="1">
    <location>
        <begin position="1"/>
        <end position="24"/>
    </location>
</feature>
<dbReference type="EMBL" id="AFQF01007192">
    <property type="protein sequence ID" value="EGU72020.1"/>
    <property type="molecule type" value="Genomic_DNA"/>
</dbReference>
<evidence type="ECO:0000256" key="1">
    <source>
        <dbReference type="SAM" id="MobiDB-lite"/>
    </source>
</evidence>
<comment type="caution">
    <text evidence="2">The sequence shown here is derived from an EMBL/GenBank/DDBJ whole genome shotgun (WGS) entry which is preliminary data.</text>
</comment>
<protein>
    <submittedName>
        <fullName evidence="2">Uncharacterized protein</fullName>
    </submittedName>
</protein>
<organism evidence="2">
    <name type="scientific">Fusarium oxysporum (strain Fo5176)</name>
    <name type="common">Fusarium vascular wilt</name>
    <dbReference type="NCBI Taxonomy" id="660025"/>
    <lineage>
        <taxon>Eukaryota</taxon>
        <taxon>Fungi</taxon>
        <taxon>Dikarya</taxon>
        <taxon>Ascomycota</taxon>
        <taxon>Pezizomycotina</taxon>
        <taxon>Sordariomycetes</taxon>
        <taxon>Hypocreomycetidae</taxon>
        <taxon>Hypocreales</taxon>
        <taxon>Nectriaceae</taxon>
        <taxon>Fusarium</taxon>
        <taxon>Fusarium oxysporum species complex</taxon>
    </lineage>
</organism>
<accession>F9GFN7</accession>
<sequence length="87" mass="9774">MQRYSSLVTSLPAQASGWSTKTPATISTRPKVEWEAKGIRQLPSIKPYLHTCKYVLHPTVALKTSQASGRTDRSTEYILTRRGLWLA</sequence>
<proteinExistence type="predicted"/>